<evidence type="ECO:0000313" key="2">
    <source>
        <dbReference type="EMBL" id="KAL2839637.1"/>
    </source>
</evidence>
<keyword evidence="3" id="KW-1185">Reference proteome</keyword>
<evidence type="ECO:0000313" key="3">
    <source>
        <dbReference type="Proteomes" id="UP001610446"/>
    </source>
</evidence>
<feature type="chain" id="PRO_5047365203" evidence="1">
    <location>
        <begin position="25"/>
        <end position="383"/>
    </location>
</feature>
<sequence>MRISRPIKLGAALAAASLPYLSVADICEAEYPEYLLVYKPEDLEIIGRDCTTIIGDLGFNDTWSGPFILPGVENITGTIRVERWQQGRVRQPNVTRVELPDLKYIYEMDFLFSPAVNVSAPKLESARGIWLGQEAHGSEAHFPALREVEWLGFRGNYSRTEVPVLKRADYLDICSFGNNCGFGVDEGPGPSIIDPLKITLPALESVGELIIGGKTASISAPKLTNVSESAKFQLPDSAASLDFPELNHVAHSLEVEGAIARIHVPSLHNTTASVKVSSTTPLNISLPLAGNPRFLGFFGEIAGLSLPNLTDFQNLQIHSDLPLDCGPLDEKFEPIVEEIVETEWAREGRYQCNSTALGGGSRAMKPVFAGVVAAGIGAGLVLW</sequence>
<evidence type="ECO:0000256" key="1">
    <source>
        <dbReference type="SAM" id="SignalP"/>
    </source>
</evidence>
<comment type="caution">
    <text evidence="2">The sequence shown here is derived from an EMBL/GenBank/DDBJ whole genome shotgun (WGS) entry which is preliminary data.</text>
</comment>
<protein>
    <submittedName>
        <fullName evidence="2">Uncharacterized protein</fullName>
    </submittedName>
</protein>
<name>A0ABR4JKK1_9EURO</name>
<accession>A0ABR4JKK1</accession>
<dbReference type="EMBL" id="JBFXLU010000130">
    <property type="protein sequence ID" value="KAL2839637.1"/>
    <property type="molecule type" value="Genomic_DNA"/>
</dbReference>
<dbReference type="SUPFAM" id="SSF52058">
    <property type="entry name" value="L domain-like"/>
    <property type="match status" value="1"/>
</dbReference>
<proteinExistence type="predicted"/>
<dbReference type="Proteomes" id="UP001610446">
    <property type="component" value="Unassembled WGS sequence"/>
</dbReference>
<feature type="signal peptide" evidence="1">
    <location>
        <begin position="1"/>
        <end position="24"/>
    </location>
</feature>
<keyword evidence="1" id="KW-0732">Signal</keyword>
<gene>
    <name evidence="2" type="ORF">BJY01DRAFT_250366</name>
</gene>
<organism evidence="2 3">
    <name type="scientific">Aspergillus pseudoustus</name>
    <dbReference type="NCBI Taxonomy" id="1810923"/>
    <lineage>
        <taxon>Eukaryota</taxon>
        <taxon>Fungi</taxon>
        <taxon>Dikarya</taxon>
        <taxon>Ascomycota</taxon>
        <taxon>Pezizomycotina</taxon>
        <taxon>Eurotiomycetes</taxon>
        <taxon>Eurotiomycetidae</taxon>
        <taxon>Eurotiales</taxon>
        <taxon>Aspergillaceae</taxon>
        <taxon>Aspergillus</taxon>
        <taxon>Aspergillus subgen. Nidulantes</taxon>
    </lineage>
</organism>
<reference evidence="2 3" key="1">
    <citation type="submission" date="2024-07" db="EMBL/GenBank/DDBJ databases">
        <title>Section-level genome sequencing and comparative genomics of Aspergillus sections Usti and Cavernicolus.</title>
        <authorList>
            <consortium name="Lawrence Berkeley National Laboratory"/>
            <person name="Nybo J.L."/>
            <person name="Vesth T.C."/>
            <person name="Theobald S."/>
            <person name="Frisvad J.C."/>
            <person name="Larsen T.O."/>
            <person name="Kjaerboelling I."/>
            <person name="Rothschild-Mancinelli K."/>
            <person name="Lyhne E.K."/>
            <person name="Kogle M.E."/>
            <person name="Barry K."/>
            <person name="Clum A."/>
            <person name="Na H."/>
            <person name="Ledsgaard L."/>
            <person name="Lin J."/>
            <person name="Lipzen A."/>
            <person name="Kuo A."/>
            <person name="Riley R."/>
            <person name="Mondo S."/>
            <person name="Labutti K."/>
            <person name="Haridas S."/>
            <person name="Pangalinan J."/>
            <person name="Salamov A.A."/>
            <person name="Simmons B.A."/>
            <person name="Magnuson J.K."/>
            <person name="Chen J."/>
            <person name="Drula E."/>
            <person name="Henrissat B."/>
            <person name="Wiebenga A."/>
            <person name="Lubbers R.J."/>
            <person name="Gomes A.C."/>
            <person name="Makela M.R."/>
            <person name="Stajich J."/>
            <person name="Grigoriev I.V."/>
            <person name="Mortensen U.H."/>
            <person name="De Vries R.P."/>
            <person name="Baker S.E."/>
            <person name="Andersen M.R."/>
        </authorList>
    </citation>
    <scope>NUCLEOTIDE SEQUENCE [LARGE SCALE GENOMIC DNA]</scope>
    <source>
        <strain evidence="2 3">CBS 123904</strain>
    </source>
</reference>